<dbReference type="HAMAP" id="MF_00384">
    <property type="entry name" value="Homoser_kinase"/>
    <property type="match status" value="1"/>
</dbReference>
<protein>
    <recommendedName>
        <fullName evidence="7 8">Homoserine kinase</fullName>
        <shortName evidence="7">HK</shortName>
        <shortName evidence="7">HSK</shortName>
        <ecNumber evidence="7 8">2.7.1.39</ecNumber>
    </recommendedName>
</protein>
<accession>A0A1I0Y352</accession>
<feature type="domain" description="GHMP kinase N-terminal" evidence="9">
    <location>
        <begin position="59"/>
        <end position="140"/>
    </location>
</feature>
<dbReference type="GO" id="GO:0005524">
    <property type="term" value="F:ATP binding"/>
    <property type="evidence" value="ECO:0007669"/>
    <property type="project" value="UniProtKB-UniRule"/>
</dbReference>
<dbReference type="Gene3D" id="3.30.70.890">
    <property type="entry name" value="GHMP kinase, C-terminal domain"/>
    <property type="match status" value="1"/>
</dbReference>
<evidence type="ECO:0000259" key="9">
    <source>
        <dbReference type="Pfam" id="PF00288"/>
    </source>
</evidence>
<comment type="similarity">
    <text evidence="7">Belongs to the GHMP kinase family. Homoserine kinase subfamily.</text>
</comment>
<dbReference type="EC" id="2.7.1.39" evidence="7 8"/>
<gene>
    <name evidence="7" type="primary">thrB</name>
    <name evidence="11" type="ORF">SAMN04488072_106186</name>
</gene>
<dbReference type="Pfam" id="PF00288">
    <property type="entry name" value="GHMP_kinases_N"/>
    <property type="match status" value="1"/>
</dbReference>
<evidence type="ECO:0000256" key="6">
    <source>
        <dbReference type="ARBA" id="ARBA00022840"/>
    </source>
</evidence>
<dbReference type="GO" id="GO:0005737">
    <property type="term" value="C:cytoplasm"/>
    <property type="evidence" value="ECO:0007669"/>
    <property type="project" value="UniProtKB-SubCell"/>
</dbReference>
<dbReference type="STRING" id="237679.SAMN04488072_106186"/>
<comment type="pathway">
    <text evidence="7">Amino-acid biosynthesis; L-threonine biosynthesis; L-threonine from L-aspartate: step 4/5.</text>
</comment>
<feature type="binding site" evidence="7">
    <location>
        <begin position="87"/>
        <end position="97"/>
    </location>
    <ligand>
        <name>ATP</name>
        <dbReference type="ChEBI" id="CHEBI:30616"/>
    </ligand>
</feature>
<keyword evidence="4 7" id="KW-0547">Nucleotide-binding</keyword>
<dbReference type="OrthoDB" id="9769912at2"/>
<dbReference type="EMBL" id="FOJW01000006">
    <property type="protein sequence ID" value="SFB07040.1"/>
    <property type="molecule type" value="Genomic_DNA"/>
</dbReference>
<dbReference type="InterPro" id="IPR006204">
    <property type="entry name" value="GHMP_kinase_N_dom"/>
</dbReference>
<keyword evidence="3 7" id="KW-0791">Threonine biosynthesis</keyword>
<dbReference type="Proteomes" id="UP000198642">
    <property type="component" value="Unassembled WGS sequence"/>
</dbReference>
<evidence type="ECO:0000256" key="4">
    <source>
        <dbReference type="ARBA" id="ARBA00022741"/>
    </source>
</evidence>
<dbReference type="Gene3D" id="3.30.230.10">
    <property type="match status" value="1"/>
</dbReference>
<dbReference type="PANTHER" id="PTHR20861:SF1">
    <property type="entry name" value="HOMOSERINE KINASE"/>
    <property type="match status" value="1"/>
</dbReference>
<dbReference type="PANTHER" id="PTHR20861">
    <property type="entry name" value="HOMOSERINE/4-DIPHOSPHOCYTIDYL-2-C-METHYL-D-ERYTHRITOL KINASE"/>
    <property type="match status" value="1"/>
</dbReference>
<feature type="domain" description="GHMP kinase C-terminal" evidence="10">
    <location>
        <begin position="200"/>
        <end position="270"/>
    </location>
</feature>
<evidence type="ECO:0000256" key="1">
    <source>
        <dbReference type="ARBA" id="ARBA00022605"/>
    </source>
</evidence>
<evidence type="ECO:0000259" key="10">
    <source>
        <dbReference type="Pfam" id="PF08544"/>
    </source>
</evidence>
<dbReference type="InterPro" id="IPR036554">
    <property type="entry name" value="GHMP_kinase_C_sf"/>
</dbReference>
<dbReference type="UniPathway" id="UPA00050">
    <property type="reaction ID" value="UER00064"/>
</dbReference>
<organism evidence="11 12">
    <name type="scientific">Lentibacillus halodurans</name>
    <dbReference type="NCBI Taxonomy" id="237679"/>
    <lineage>
        <taxon>Bacteria</taxon>
        <taxon>Bacillati</taxon>
        <taxon>Bacillota</taxon>
        <taxon>Bacilli</taxon>
        <taxon>Bacillales</taxon>
        <taxon>Bacillaceae</taxon>
        <taxon>Lentibacillus</taxon>
    </lineage>
</organism>
<keyword evidence="1 7" id="KW-0028">Amino-acid biosynthesis</keyword>
<dbReference type="InterPro" id="IPR020568">
    <property type="entry name" value="Ribosomal_Su5_D2-typ_SF"/>
</dbReference>
<evidence type="ECO:0000256" key="5">
    <source>
        <dbReference type="ARBA" id="ARBA00022777"/>
    </source>
</evidence>
<keyword evidence="12" id="KW-1185">Reference proteome</keyword>
<keyword evidence="6 7" id="KW-0067">ATP-binding</keyword>
<dbReference type="Pfam" id="PF08544">
    <property type="entry name" value="GHMP_kinases_C"/>
    <property type="match status" value="1"/>
</dbReference>
<evidence type="ECO:0000256" key="8">
    <source>
        <dbReference type="NCBIfam" id="TIGR00191"/>
    </source>
</evidence>
<dbReference type="InterPro" id="IPR000870">
    <property type="entry name" value="Homoserine_kinase"/>
</dbReference>
<dbReference type="AlphaFoldDB" id="A0A1I0Y352"/>
<reference evidence="11 12" key="1">
    <citation type="submission" date="2016-10" db="EMBL/GenBank/DDBJ databases">
        <authorList>
            <person name="de Groot N.N."/>
        </authorList>
    </citation>
    <scope>NUCLEOTIDE SEQUENCE [LARGE SCALE GENOMIC DNA]</scope>
    <source>
        <strain evidence="11 12">CGMCC 1.3702</strain>
    </source>
</reference>
<keyword evidence="5 7" id="KW-0418">Kinase</keyword>
<dbReference type="SUPFAM" id="SSF55060">
    <property type="entry name" value="GHMP Kinase, C-terminal domain"/>
    <property type="match status" value="1"/>
</dbReference>
<evidence type="ECO:0000256" key="2">
    <source>
        <dbReference type="ARBA" id="ARBA00022679"/>
    </source>
</evidence>
<dbReference type="PIRSF" id="PIRSF000676">
    <property type="entry name" value="Homoser_kin"/>
    <property type="match status" value="1"/>
</dbReference>
<dbReference type="InterPro" id="IPR014721">
    <property type="entry name" value="Ribsml_uS5_D2-typ_fold_subgr"/>
</dbReference>
<evidence type="ECO:0000313" key="11">
    <source>
        <dbReference type="EMBL" id="SFB07040.1"/>
    </source>
</evidence>
<name>A0A1I0Y352_9BACI</name>
<evidence type="ECO:0000256" key="7">
    <source>
        <dbReference type="HAMAP-Rule" id="MF_00384"/>
    </source>
</evidence>
<sequence>MKPFRIRVPASSANIGPGFDSVGLALNLYLTLDVSLSAEWEVIQHSRHLPVQADDEDHYIFQIARNIALRWNRELPVCRMAVQSEIPLARGFGSSASAIVAGIELANQLCSLSLSREQKLELGSEIEGHPDNIAPAVMGGFVISTANDYSIEWIQLPAPDVEVIVYIPGYDLKTEAARKVLPESYSRELAASASAVSNVLIAALSSGNYELAGKMMERDLFHEPYRAQLIPNYDDIRYESKKYGAYGTVISGAGPTMISFAPKGKGQSIITHFINLLSDYEVTLLQLDHGGATVDASSKHER</sequence>
<evidence type="ECO:0000256" key="3">
    <source>
        <dbReference type="ARBA" id="ARBA00022697"/>
    </source>
</evidence>
<comment type="subcellular location">
    <subcellularLocation>
        <location evidence="7">Cytoplasm</location>
    </subcellularLocation>
</comment>
<keyword evidence="7" id="KW-0963">Cytoplasm</keyword>
<keyword evidence="2 7" id="KW-0808">Transferase</keyword>
<dbReference type="GO" id="GO:0009088">
    <property type="term" value="P:threonine biosynthetic process"/>
    <property type="evidence" value="ECO:0007669"/>
    <property type="project" value="UniProtKB-UniRule"/>
</dbReference>
<dbReference type="SUPFAM" id="SSF54211">
    <property type="entry name" value="Ribosomal protein S5 domain 2-like"/>
    <property type="match status" value="1"/>
</dbReference>
<dbReference type="InterPro" id="IPR013750">
    <property type="entry name" value="GHMP_kinase_C_dom"/>
</dbReference>
<dbReference type="GO" id="GO:0004413">
    <property type="term" value="F:homoserine kinase activity"/>
    <property type="evidence" value="ECO:0007669"/>
    <property type="project" value="UniProtKB-UniRule"/>
</dbReference>
<dbReference type="RefSeq" id="WP_090236827.1">
    <property type="nucleotide sequence ID" value="NZ_FOJW01000006.1"/>
</dbReference>
<comment type="catalytic activity">
    <reaction evidence="7">
        <text>L-homoserine + ATP = O-phospho-L-homoserine + ADP + H(+)</text>
        <dbReference type="Rhea" id="RHEA:13985"/>
        <dbReference type="ChEBI" id="CHEBI:15378"/>
        <dbReference type="ChEBI" id="CHEBI:30616"/>
        <dbReference type="ChEBI" id="CHEBI:57476"/>
        <dbReference type="ChEBI" id="CHEBI:57590"/>
        <dbReference type="ChEBI" id="CHEBI:456216"/>
        <dbReference type="EC" id="2.7.1.39"/>
    </reaction>
</comment>
<comment type="function">
    <text evidence="7">Catalyzes the ATP-dependent phosphorylation of L-homoserine to L-homoserine phosphate.</text>
</comment>
<dbReference type="PRINTS" id="PR00958">
    <property type="entry name" value="HOMSERKINASE"/>
</dbReference>
<dbReference type="NCBIfam" id="TIGR00191">
    <property type="entry name" value="thrB"/>
    <property type="match status" value="1"/>
</dbReference>
<evidence type="ECO:0000313" key="12">
    <source>
        <dbReference type="Proteomes" id="UP000198642"/>
    </source>
</evidence>
<proteinExistence type="inferred from homology"/>